<reference evidence="2" key="2">
    <citation type="submission" date="2017-11" db="EMBL/GenBank/DDBJ databases">
        <title>Coralsnake Venomics: Analyses of Venom Gland Transcriptomes and Proteomes of Six Brazilian Taxa.</title>
        <authorList>
            <person name="Aird S.D."/>
            <person name="Jorge da Silva N."/>
            <person name="Qiu L."/>
            <person name="Villar-Briones A."/>
            <person name="Aparecida-Saddi V."/>
            <person name="Campos-Telles M.P."/>
            <person name="Grau M."/>
            <person name="Mikheyev A.S."/>
        </authorList>
    </citation>
    <scope>NUCLEOTIDE SEQUENCE</scope>
    <source>
        <tissue evidence="2">Venom_gland</tissue>
    </source>
</reference>
<protein>
    <submittedName>
        <fullName evidence="2">Uncharacterized protein</fullName>
    </submittedName>
</protein>
<sequence length="168" mass="18716">MWCELMTEAKPSPQTQLTTTAALRERAGKKTTGNKTRDSGHMSGWYFKKKKEGRKTKKQTTEVPFAKLKGARGMDQLHQGDPFPRMRGEERAARRSEISLSSDGLLPNWLDPRRPSVSLLWSLFSSWGRRGLLRLSAKARSAKRRSSGRGFDSGAGEGLKSLVPSLSP</sequence>
<organism evidence="2">
    <name type="scientific">Micrurus paraensis</name>
    <dbReference type="NCBI Taxonomy" id="1970185"/>
    <lineage>
        <taxon>Eukaryota</taxon>
        <taxon>Metazoa</taxon>
        <taxon>Chordata</taxon>
        <taxon>Craniata</taxon>
        <taxon>Vertebrata</taxon>
        <taxon>Euteleostomi</taxon>
        <taxon>Lepidosauria</taxon>
        <taxon>Squamata</taxon>
        <taxon>Bifurcata</taxon>
        <taxon>Unidentata</taxon>
        <taxon>Episquamata</taxon>
        <taxon>Toxicofera</taxon>
        <taxon>Serpentes</taxon>
        <taxon>Colubroidea</taxon>
        <taxon>Elapidae</taxon>
        <taxon>Elapinae</taxon>
        <taxon>Micrurus</taxon>
    </lineage>
</organism>
<feature type="compositionally biased region" description="Basic and acidic residues" evidence="1">
    <location>
        <begin position="84"/>
        <end position="95"/>
    </location>
</feature>
<accession>A0A2D4JZZ8</accession>
<feature type="region of interest" description="Disordered" evidence="1">
    <location>
        <begin position="137"/>
        <end position="168"/>
    </location>
</feature>
<name>A0A2D4JZZ8_9SAUR</name>
<feature type="compositionally biased region" description="Basic residues" evidence="1">
    <location>
        <begin position="47"/>
        <end position="58"/>
    </location>
</feature>
<evidence type="ECO:0000313" key="2">
    <source>
        <dbReference type="EMBL" id="LAB02071.1"/>
    </source>
</evidence>
<feature type="region of interest" description="Disordered" evidence="1">
    <location>
        <begin position="1"/>
        <end position="95"/>
    </location>
</feature>
<proteinExistence type="predicted"/>
<evidence type="ECO:0000256" key="1">
    <source>
        <dbReference type="SAM" id="MobiDB-lite"/>
    </source>
</evidence>
<dbReference type="EMBL" id="IACL01019008">
    <property type="protein sequence ID" value="LAB02071.1"/>
    <property type="molecule type" value="Transcribed_RNA"/>
</dbReference>
<dbReference type="AlphaFoldDB" id="A0A2D4JZZ8"/>
<feature type="compositionally biased region" description="Polar residues" evidence="1">
    <location>
        <begin position="12"/>
        <end position="21"/>
    </location>
</feature>
<reference evidence="2" key="1">
    <citation type="submission" date="2017-07" db="EMBL/GenBank/DDBJ databases">
        <authorList>
            <person name="Mikheyev A."/>
            <person name="Grau M."/>
        </authorList>
    </citation>
    <scope>NUCLEOTIDE SEQUENCE</scope>
    <source>
        <tissue evidence="2">Venom_gland</tissue>
    </source>
</reference>